<keyword evidence="1" id="KW-0677">Repeat</keyword>
<feature type="repeat" description="PPR" evidence="2">
    <location>
        <begin position="629"/>
        <end position="663"/>
    </location>
</feature>
<dbReference type="Pfam" id="PF01535">
    <property type="entry name" value="PPR"/>
    <property type="match status" value="6"/>
</dbReference>
<accession>A0A7J7CR16</accession>
<organism evidence="3 4">
    <name type="scientific">Tripterygium wilfordii</name>
    <name type="common">Thunder God vine</name>
    <dbReference type="NCBI Taxonomy" id="458696"/>
    <lineage>
        <taxon>Eukaryota</taxon>
        <taxon>Viridiplantae</taxon>
        <taxon>Streptophyta</taxon>
        <taxon>Embryophyta</taxon>
        <taxon>Tracheophyta</taxon>
        <taxon>Spermatophyta</taxon>
        <taxon>Magnoliopsida</taxon>
        <taxon>eudicotyledons</taxon>
        <taxon>Gunneridae</taxon>
        <taxon>Pentapetalae</taxon>
        <taxon>rosids</taxon>
        <taxon>fabids</taxon>
        <taxon>Celastrales</taxon>
        <taxon>Celastraceae</taxon>
        <taxon>Tripterygium</taxon>
    </lineage>
</organism>
<evidence type="ECO:0000256" key="2">
    <source>
        <dbReference type="PROSITE-ProRule" id="PRU00708"/>
    </source>
</evidence>
<proteinExistence type="predicted"/>
<dbReference type="FunFam" id="1.25.40.10:FF:000090">
    <property type="entry name" value="Pentatricopeptide repeat-containing protein, chloroplastic"/>
    <property type="match status" value="1"/>
</dbReference>
<sequence length="861" mass="96132">MYFSRYISRKLSCLTNSHVSPTLVNSKIKAFVQQGLYIEALQSYCSSPLDTTKFTFPSLVKACASLPNLHYGKNVHATIITMGLHSDSYIATSLIHLYVKCGSLADALQVFDTLPEREVLTQDVTIWNTMIDGYFRFGYIEEGLVQFGRMLSLGMRPDAYSLCILLGASNGFLVYKEGKKIHGYIVRNIFKSDAFLETALIYMYFNCARPADAWRAFTILQDKNNIVLWNVVIGGFCENGLFCHSLELYSLAKIEGVRFVSTSFSSILSACYVGKDVVFGRQVHCDVIKMGFESDPYVCTSLLTTYGQCEFIEDAKKVFHQDLDKKIESWNAMISANVGNCCPLDALKLYNEMKSIGLQPDTFTILNILSSTVMKGSYYFGRLVHAEMSKRPLQGNMAVQSALLTMYSKCESINDAISIFNMMKERDVIAWGSMISGFCQSCKFQEALDCFKAMEVEGVKPDSDIMASIINACAGLEDVKLGCGIHAFVTKSGLELDIFVASSLVDMYSKCGFPELAGHLFSAMPHKNLVAWNSMILCYSRNGLPEFAIDLFPQIVQNGLYPDAVSFTSALVAVASIAALLKGRAMHAYLIRLNIPSDFQVESALIDMYIKCGCLTYAQNVFRNMSRRNLVTWNSMIAGYGYHGECIIAIRLFEEMKDSGLDPDDVTFLSLLSSCNHAGLIEEGLSLFESMRGNYGIEPRMEHYVNIIDLLGRAGWLNEAYNLVKSMPIEPDRSIWLCLLSACRAHHNVKLGEVAANNLLKMEPSSGSNYIQMLNLYGETELRDKSANLRVAMKEKGLKKSPGCSWIEHGNRVDVFFSGDSSSPRTGEIYETLNGLRKNMDRKGDRSTECADDLWDTIIRI</sequence>
<dbReference type="FunFam" id="1.25.40.10:FF:000344">
    <property type="entry name" value="Pentatricopeptide repeat-containing protein"/>
    <property type="match status" value="1"/>
</dbReference>
<dbReference type="PROSITE" id="PS51375">
    <property type="entry name" value="PPR"/>
    <property type="match status" value="8"/>
</dbReference>
<dbReference type="EMBL" id="JAAARO010000014">
    <property type="protein sequence ID" value="KAF5736501.1"/>
    <property type="molecule type" value="Genomic_DNA"/>
</dbReference>
<dbReference type="Pfam" id="PF20431">
    <property type="entry name" value="E_motif"/>
    <property type="match status" value="1"/>
</dbReference>
<evidence type="ECO:0000256" key="1">
    <source>
        <dbReference type="ARBA" id="ARBA00022737"/>
    </source>
</evidence>
<dbReference type="Pfam" id="PF13041">
    <property type="entry name" value="PPR_2"/>
    <property type="match status" value="3"/>
</dbReference>
<dbReference type="InterPro" id="IPR046960">
    <property type="entry name" value="PPR_At4g14850-like_plant"/>
</dbReference>
<keyword evidence="4" id="KW-1185">Reference proteome</keyword>
<reference evidence="3 4" key="1">
    <citation type="journal article" date="2020" name="Nat. Commun.">
        <title>Genome of Tripterygium wilfordii and identification of cytochrome P450 involved in triptolide biosynthesis.</title>
        <authorList>
            <person name="Tu L."/>
            <person name="Su P."/>
            <person name="Zhang Z."/>
            <person name="Gao L."/>
            <person name="Wang J."/>
            <person name="Hu T."/>
            <person name="Zhou J."/>
            <person name="Zhang Y."/>
            <person name="Zhao Y."/>
            <person name="Liu Y."/>
            <person name="Song Y."/>
            <person name="Tong Y."/>
            <person name="Lu Y."/>
            <person name="Yang J."/>
            <person name="Xu C."/>
            <person name="Jia M."/>
            <person name="Peters R.J."/>
            <person name="Huang L."/>
            <person name="Gao W."/>
        </authorList>
    </citation>
    <scope>NUCLEOTIDE SEQUENCE [LARGE SCALE GENOMIC DNA]</scope>
    <source>
        <strain evidence="4">cv. XIE 37</strain>
        <tissue evidence="3">Leaf</tissue>
    </source>
</reference>
<name>A0A7J7CR16_TRIWF</name>
<comment type="caution">
    <text evidence="3">The sequence shown here is derived from an EMBL/GenBank/DDBJ whole genome shotgun (WGS) entry which is preliminary data.</text>
</comment>
<dbReference type="AlphaFoldDB" id="A0A7J7CR16"/>
<dbReference type="FunFam" id="1.25.40.10:FF:000285">
    <property type="entry name" value="Pentatricopeptide repeat-containing protein, chloroplastic"/>
    <property type="match status" value="1"/>
</dbReference>
<protein>
    <submittedName>
        <fullName evidence="3">Pentatricopeptide repeat-containing protein</fullName>
    </submittedName>
</protein>
<feature type="repeat" description="PPR" evidence="2">
    <location>
        <begin position="87"/>
        <end position="121"/>
    </location>
</feature>
<dbReference type="InterPro" id="IPR011990">
    <property type="entry name" value="TPR-like_helical_dom_sf"/>
</dbReference>
<dbReference type="Gene3D" id="1.25.40.10">
    <property type="entry name" value="Tetratricopeptide repeat domain"/>
    <property type="match status" value="6"/>
</dbReference>
<gene>
    <name evidence="3" type="ORF">HS088_TW14G00644</name>
</gene>
<evidence type="ECO:0000313" key="3">
    <source>
        <dbReference type="EMBL" id="KAF5736501.1"/>
    </source>
</evidence>
<dbReference type="OrthoDB" id="1887476at2759"/>
<dbReference type="PANTHER" id="PTHR47926:SF452">
    <property type="entry name" value="PENTATRICOPEPTIDE REPEAT-CONTAINING PROTEIN"/>
    <property type="match status" value="1"/>
</dbReference>
<dbReference type="InterPro" id="IPR046848">
    <property type="entry name" value="E_motif"/>
</dbReference>
<dbReference type="FunFam" id="1.25.40.10:FF:000682">
    <property type="entry name" value="Pentatricopeptide repeat-containing protein At3g16610"/>
    <property type="match status" value="1"/>
</dbReference>
<dbReference type="GO" id="GO:0003723">
    <property type="term" value="F:RNA binding"/>
    <property type="evidence" value="ECO:0007669"/>
    <property type="project" value="InterPro"/>
</dbReference>
<feature type="repeat" description="PPR" evidence="2">
    <location>
        <begin position="225"/>
        <end position="259"/>
    </location>
</feature>
<dbReference type="InParanoid" id="A0A7J7CR16"/>
<feature type="repeat" description="PPR" evidence="2">
    <location>
        <begin position="664"/>
        <end position="694"/>
    </location>
</feature>
<feature type="repeat" description="PPR" evidence="2">
    <location>
        <begin position="528"/>
        <end position="562"/>
    </location>
</feature>
<dbReference type="NCBIfam" id="TIGR00756">
    <property type="entry name" value="PPR"/>
    <property type="match status" value="6"/>
</dbReference>
<feature type="repeat" description="PPR" evidence="2">
    <location>
        <begin position="427"/>
        <end position="461"/>
    </location>
</feature>
<feature type="repeat" description="PPR" evidence="2">
    <location>
        <begin position="326"/>
        <end position="360"/>
    </location>
</feature>
<feature type="repeat" description="PPR" evidence="2">
    <location>
        <begin position="123"/>
        <end position="157"/>
    </location>
</feature>
<dbReference type="GO" id="GO:0009451">
    <property type="term" value="P:RNA modification"/>
    <property type="evidence" value="ECO:0007669"/>
    <property type="project" value="InterPro"/>
</dbReference>
<dbReference type="Proteomes" id="UP000593562">
    <property type="component" value="Unassembled WGS sequence"/>
</dbReference>
<dbReference type="PANTHER" id="PTHR47926">
    <property type="entry name" value="PENTATRICOPEPTIDE REPEAT-CONTAINING PROTEIN"/>
    <property type="match status" value="1"/>
</dbReference>
<dbReference type="FunCoup" id="A0A7J7CR16">
    <property type="interactions" value="93"/>
</dbReference>
<evidence type="ECO:0000313" key="4">
    <source>
        <dbReference type="Proteomes" id="UP000593562"/>
    </source>
</evidence>
<dbReference type="InterPro" id="IPR002885">
    <property type="entry name" value="PPR_rpt"/>
</dbReference>